<accession>A0ABD0TVX5</accession>
<gene>
    <name evidence="1" type="ORF">M5K25_028171</name>
</gene>
<name>A0ABD0TVX5_DENTH</name>
<sequence>MAEPKIDHGFVYNNQGEVDILSSPFFDPNWEHDDSVEDCVDRILYQLTKTIEEQRPKEHWFIVGRPLNSPLPATSSANKVLRVTHSCQRRKIARAMAHGAARRTYGAMGMARRKYLK</sequence>
<comment type="caution">
    <text evidence="1">The sequence shown here is derived from an EMBL/GenBank/DDBJ whole genome shotgun (WGS) entry which is preliminary data.</text>
</comment>
<keyword evidence="2" id="KW-1185">Reference proteome</keyword>
<evidence type="ECO:0000313" key="1">
    <source>
        <dbReference type="EMBL" id="KAL0903768.1"/>
    </source>
</evidence>
<proteinExistence type="predicted"/>
<dbReference type="EMBL" id="JANQDX010000020">
    <property type="protein sequence ID" value="KAL0903768.1"/>
    <property type="molecule type" value="Genomic_DNA"/>
</dbReference>
<organism evidence="1 2">
    <name type="scientific">Dendrobium thyrsiflorum</name>
    <name type="common">Pinecone-like raceme dendrobium</name>
    <name type="synonym">Orchid</name>
    <dbReference type="NCBI Taxonomy" id="117978"/>
    <lineage>
        <taxon>Eukaryota</taxon>
        <taxon>Viridiplantae</taxon>
        <taxon>Streptophyta</taxon>
        <taxon>Embryophyta</taxon>
        <taxon>Tracheophyta</taxon>
        <taxon>Spermatophyta</taxon>
        <taxon>Magnoliopsida</taxon>
        <taxon>Liliopsida</taxon>
        <taxon>Asparagales</taxon>
        <taxon>Orchidaceae</taxon>
        <taxon>Epidendroideae</taxon>
        <taxon>Malaxideae</taxon>
        <taxon>Dendrobiinae</taxon>
        <taxon>Dendrobium</taxon>
    </lineage>
</organism>
<protein>
    <submittedName>
        <fullName evidence="1">Uncharacterized protein</fullName>
    </submittedName>
</protein>
<dbReference type="AlphaFoldDB" id="A0ABD0TVX5"/>
<dbReference type="Proteomes" id="UP001552299">
    <property type="component" value="Unassembled WGS sequence"/>
</dbReference>
<reference evidence="1 2" key="1">
    <citation type="journal article" date="2024" name="Plant Biotechnol. J.">
        <title>Dendrobium thyrsiflorum genome and its molecular insights into genes involved in important horticultural traits.</title>
        <authorList>
            <person name="Chen B."/>
            <person name="Wang J.Y."/>
            <person name="Zheng P.J."/>
            <person name="Li K.L."/>
            <person name="Liang Y.M."/>
            <person name="Chen X.F."/>
            <person name="Zhang C."/>
            <person name="Zhao X."/>
            <person name="He X."/>
            <person name="Zhang G.Q."/>
            <person name="Liu Z.J."/>
            <person name="Xu Q."/>
        </authorList>
    </citation>
    <scope>NUCLEOTIDE SEQUENCE [LARGE SCALE GENOMIC DNA]</scope>
    <source>
        <strain evidence="1">GZMU011</strain>
    </source>
</reference>
<evidence type="ECO:0000313" key="2">
    <source>
        <dbReference type="Proteomes" id="UP001552299"/>
    </source>
</evidence>